<dbReference type="AlphaFoldDB" id="A0A444MR23"/>
<evidence type="ECO:0000313" key="2">
    <source>
        <dbReference type="EMBL" id="RWY54070.1"/>
    </source>
</evidence>
<dbReference type="Proteomes" id="UP000286701">
    <property type="component" value="Unassembled WGS sequence"/>
</dbReference>
<name>A0A444MR23_9SPHI</name>
<evidence type="ECO:0000256" key="1">
    <source>
        <dbReference type="SAM" id="SignalP"/>
    </source>
</evidence>
<proteinExistence type="predicted"/>
<evidence type="ECO:0000313" key="3">
    <source>
        <dbReference type="Proteomes" id="UP000286701"/>
    </source>
</evidence>
<dbReference type="RefSeq" id="WP_128533505.1">
    <property type="nucleotide sequence ID" value="NZ_SBIW01000003.1"/>
</dbReference>
<feature type="chain" id="PRO_5019162169" evidence="1">
    <location>
        <begin position="24"/>
        <end position="137"/>
    </location>
</feature>
<dbReference type="EMBL" id="SBIW01000003">
    <property type="protein sequence ID" value="RWY54070.1"/>
    <property type="molecule type" value="Genomic_DNA"/>
</dbReference>
<feature type="signal peptide" evidence="1">
    <location>
        <begin position="1"/>
        <end position="23"/>
    </location>
</feature>
<protein>
    <submittedName>
        <fullName evidence="2">Uncharacterized protein</fullName>
    </submittedName>
</protein>
<reference evidence="2 3" key="1">
    <citation type="submission" date="2019-01" db="EMBL/GenBank/DDBJ databases">
        <title>Mucilaginibacter antarcticum sp. nov., isolated from antarctic soil.</title>
        <authorList>
            <person name="Yan Y.-Q."/>
            <person name="Du Z.-J."/>
        </authorList>
    </citation>
    <scope>NUCLEOTIDE SEQUENCE [LARGE SCALE GENOMIC DNA]</scope>
    <source>
        <strain evidence="2 3">F01003</strain>
    </source>
</reference>
<comment type="caution">
    <text evidence="2">The sequence shown here is derived from an EMBL/GenBank/DDBJ whole genome shotgun (WGS) entry which is preliminary data.</text>
</comment>
<keyword evidence="3" id="KW-1185">Reference proteome</keyword>
<keyword evidence="1" id="KW-0732">Signal</keyword>
<organism evidence="2 3">
    <name type="scientific">Mucilaginibacter gilvus</name>
    <dbReference type="NCBI Taxonomy" id="2305909"/>
    <lineage>
        <taxon>Bacteria</taxon>
        <taxon>Pseudomonadati</taxon>
        <taxon>Bacteroidota</taxon>
        <taxon>Sphingobacteriia</taxon>
        <taxon>Sphingobacteriales</taxon>
        <taxon>Sphingobacteriaceae</taxon>
        <taxon>Mucilaginibacter</taxon>
    </lineage>
</organism>
<accession>A0A444MR23</accession>
<gene>
    <name evidence="2" type="ORF">EPL05_08470</name>
</gene>
<sequence length="137" mass="15189">MKKLLTISSCILALTVFSFFKNAQTNELKKLGKNLYMVNTTATLKPADQEKLRTILGKQYGIRSFNETVTIHYTKFKGTKNVGNGIAEQRLGSGAFQQTILQDGEQEEVVAKCIYVACSSSPLTSDVIQVLSTYNVR</sequence>